<dbReference type="InterPro" id="IPR008290">
    <property type="entry name" value="PI3K_Vps34"/>
</dbReference>
<keyword evidence="2 6" id="KW-0808">Transferase</keyword>
<accession>C5KYF9</accession>
<dbReference type="Gene3D" id="1.25.40.70">
    <property type="entry name" value="Phosphatidylinositol 3-kinase, accessory domain (PIK)"/>
    <property type="match status" value="1"/>
</dbReference>
<evidence type="ECO:0000256" key="5">
    <source>
        <dbReference type="ARBA" id="ARBA00022840"/>
    </source>
</evidence>
<dbReference type="GO" id="GO:0000407">
    <property type="term" value="C:phagophore assembly site"/>
    <property type="evidence" value="ECO:0007669"/>
    <property type="project" value="TreeGrafter"/>
</dbReference>
<dbReference type="InterPro" id="IPR000403">
    <property type="entry name" value="PI3/4_kinase_cat_dom"/>
</dbReference>
<dbReference type="InterPro" id="IPR042236">
    <property type="entry name" value="PI3K_accessory_sf"/>
</dbReference>
<evidence type="ECO:0000259" key="9">
    <source>
        <dbReference type="PROSITE" id="PS51545"/>
    </source>
</evidence>
<dbReference type="PANTHER" id="PTHR10048">
    <property type="entry name" value="PHOSPHATIDYLINOSITOL KINASE"/>
    <property type="match status" value="1"/>
</dbReference>
<dbReference type="CDD" id="cd00896">
    <property type="entry name" value="PI3Kc_III"/>
    <property type="match status" value="1"/>
</dbReference>
<dbReference type="PANTHER" id="PTHR10048:SF7">
    <property type="entry name" value="PHOSPHATIDYLINOSITOL 3-KINASE CATALYTIC SUBUNIT TYPE 3"/>
    <property type="match status" value="1"/>
</dbReference>
<reference evidence="10 11" key="1">
    <citation type="submission" date="2008-07" db="EMBL/GenBank/DDBJ databases">
        <authorList>
            <person name="El-Sayed N."/>
            <person name="Caler E."/>
            <person name="Inman J."/>
            <person name="Amedeo P."/>
            <person name="Hass B."/>
            <person name="Wortman J."/>
        </authorList>
    </citation>
    <scope>NUCLEOTIDE SEQUENCE [LARGE SCALE GENOMIC DNA]</scope>
    <source>
        <strain evidence="11">ATCC 50983 / TXsc</strain>
    </source>
</reference>
<dbReference type="SMART" id="SM00146">
    <property type="entry name" value="PI3Kc"/>
    <property type="match status" value="1"/>
</dbReference>
<dbReference type="PIRSF" id="PIRSF000587">
    <property type="entry name" value="PI3K_Vps34"/>
    <property type="match status" value="1"/>
</dbReference>
<dbReference type="GO" id="GO:0034271">
    <property type="term" value="C:phosphatidylinositol 3-kinase complex, class III, type I"/>
    <property type="evidence" value="ECO:0007669"/>
    <property type="project" value="TreeGrafter"/>
</dbReference>
<dbReference type="InterPro" id="IPR057756">
    <property type="entry name" value="PI3-kinase_type3/VPS34_cat"/>
</dbReference>
<dbReference type="EC" id="2.7.1.137" evidence="1"/>
<gene>
    <name evidence="10" type="ORF">Pmar_PMAR005871</name>
</gene>
<evidence type="ECO:0000256" key="7">
    <source>
        <dbReference type="SAM" id="MobiDB-lite"/>
    </source>
</evidence>
<dbReference type="Proteomes" id="UP000007800">
    <property type="component" value="Unassembled WGS sequence"/>
</dbReference>
<feature type="compositionally biased region" description="Low complexity" evidence="7">
    <location>
        <begin position="308"/>
        <end position="319"/>
    </location>
</feature>
<feature type="compositionally biased region" description="Polar residues" evidence="7">
    <location>
        <begin position="322"/>
        <end position="337"/>
    </location>
</feature>
<comment type="similarity">
    <text evidence="6">Belongs to the PI3/PI4-kinase family.</text>
</comment>
<feature type="compositionally biased region" description="Polar residues" evidence="7">
    <location>
        <begin position="242"/>
        <end position="253"/>
    </location>
</feature>
<feature type="compositionally biased region" description="Low complexity" evidence="7">
    <location>
        <begin position="357"/>
        <end position="370"/>
    </location>
</feature>
<dbReference type="Pfam" id="PF00613">
    <property type="entry name" value="PI3Ka"/>
    <property type="match status" value="1"/>
</dbReference>
<evidence type="ECO:0000256" key="1">
    <source>
        <dbReference type="ARBA" id="ARBA00012073"/>
    </source>
</evidence>
<dbReference type="InterPro" id="IPR011009">
    <property type="entry name" value="Kinase-like_dom_sf"/>
</dbReference>
<evidence type="ECO:0000259" key="8">
    <source>
        <dbReference type="PROSITE" id="PS50290"/>
    </source>
</evidence>
<evidence type="ECO:0000256" key="2">
    <source>
        <dbReference type="ARBA" id="ARBA00022679"/>
    </source>
</evidence>
<dbReference type="GO" id="GO:0016303">
    <property type="term" value="F:1-phosphatidylinositol-3-kinase activity"/>
    <property type="evidence" value="ECO:0007669"/>
    <property type="project" value="UniProtKB-EC"/>
</dbReference>
<dbReference type="InterPro" id="IPR036940">
    <property type="entry name" value="PI3/4_kinase_cat_sf"/>
</dbReference>
<protein>
    <recommendedName>
        <fullName evidence="1">phosphatidylinositol 3-kinase</fullName>
        <ecNumber evidence="1">2.7.1.137</ecNumber>
    </recommendedName>
</protein>
<feature type="domain" description="PI3K/PI4K catalytic" evidence="8">
    <location>
        <begin position="560"/>
        <end position="841"/>
    </location>
</feature>
<dbReference type="Gene3D" id="1.10.1070.11">
    <property type="entry name" value="Phosphatidylinositol 3-/4-kinase, catalytic domain"/>
    <property type="match status" value="1"/>
</dbReference>
<evidence type="ECO:0000256" key="6">
    <source>
        <dbReference type="PIRNR" id="PIRNR000587"/>
    </source>
</evidence>
<dbReference type="GO" id="GO:0005768">
    <property type="term" value="C:endosome"/>
    <property type="evidence" value="ECO:0007669"/>
    <property type="project" value="TreeGrafter"/>
</dbReference>
<dbReference type="SUPFAM" id="SSF48371">
    <property type="entry name" value="ARM repeat"/>
    <property type="match status" value="1"/>
</dbReference>
<evidence type="ECO:0000313" key="11">
    <source>
        <dbReference type="Proteomes" id="UP000007800"/>
    </source>
</evidence>
<dbReference type="InterPro" id="IPR016024">
    <property type="entry name" value="ARM-type_fold"/>
</dbReference>
<dbReference type="FunFam" id="1.10.1070.11:FF:000002">
    <property type="entry name" value="Phosphatidylinositol 3-kinase catalytic subunit type 3"/>
    <property type="match status" value="1"/>
</dbReference>
<feature type="compositionally biased region" description="Gly residues" evidence="7">
    <location>
        <begin position="265"/>
        <end position="275"/>
    </location>
</feature>
<dbReference type="RefSeq" id="XP_002778741.1">
    <property type="nucleotide sequence ID" value="XM_002778695.1"/>
</dbReference>
<dbReference type="GO" id="GO:0005524">
    <property type="term" value="F:ATP binding"/>
    <property type="evidence" value="ECO:0007669"/>
    <property type="project" value="UniProtKB-UniRule"/>
</dbReference>
<dbReference type="GO" id="GO:0034272">
    <property type="term" value="C:phosphatidylinositol 3-kinase complex, class III, type II"/>
    <property type="evidence" value="ECO:0007669"/>
    <property type="project" value="TreeGrafter"/>
</dbReference>
<dbReference type="AlphaFoldDB" id="C5KYF9"/>
<dbReference type="InParanoid" id="C5KYF9"/>
<feature type="domain" description="PIK helical" evidence="9">
    <location>
        <begin position="97"/>
        <end position="324"/>
    </location>
</feature>
<dbReference type="InterPro" id="IPR001263">
    <property type="entry name" value="PI3K_accessory_dom"/>
</dbReference>
<dbReference type="PROSITE" id="PS51545">
    <property type="entry name" value="PIK_HELICAL"/>
    <property type="match status" value="1"/>
</dbReference>
<dbReference type="SMART" id="SM00145">
    <property type="entry name" value="PI3Ka"/>
    <property type="match status" value="1"/>
</dbReference>
<dbReference type="Gene3D" id="3.30.1010.10">
    <property type="entry name" value="Phosphatidylinositol 3-kinase Catalytic Subunit, Chain A, domain 4"/>
    <property type="match status" value="1"/>
</dbReference>
<dbReference type="GO" id="GO:0006897">
    <property type="term" value="P:endocytosis"/>
    <property type="evidence" value="ECO:0007669"/>
    <property type="project" value="TreeGrafter"/>
</dbReference>
<proteinExistence type="inferred from homology"/>
<dbReference type="GO" id="GO:0005777">
    <property type="term" value="C:peroxisome"/>
    <property type="evidence" value="ECO:0007669"/>
    <property type="project" value="TreeGrafter"/>
</dbReference>
<dbReference type="EMBL" id="GG677382">
    <property type="protein sequence ID" value="EER10536.1"/>
    <property type="molecule type" value="Genomic_DNA"/>
</dbReference>
<dbReference type="InterPro" id="IPR015433">
    <property type="entry name" value="PI3/4_kinase"/>
</dbReference>
<dbReference type="SUPFAM" id="SSF56112">
    <property type="entry name" value="Protein kinase-like (PK-like)"/>
    <property type="match status" value="1"/>
</dbReference>
<dbReference type="GO" id="GO:0048015">
    <property type="term" value="P:phosphatidylinositol-mediated signaling"/>
    <property type="evidence" value="ECO:0007669"/>
    <property type="project" value="TreeGrafter"/>
</dbReference>
<keyword evidence="5 6" id="KW-0067">ATP-binding</keyword>
<dbReference type="PROSITE" id="PS00915">
    <property type="entry name" value="PI3_4_KINASE_1"/>
    <property type="match status" value="1"/>
</dbReference>
<keyword evidence="11" id="KW-1185">Reference proteome</keyword>
<dbReference type="InterPro" id="IPR018936">
    <property type="entry name" value="PI3/4_kinase_CS"/>
</dbReference>
<feature type="region of interest" description="Disordered" evidence="7">
    <location>
        <begin position="306"/>
        <end position="432"/>
    </location>
</feature>
<dbReference type="OrthoDB" id="67688at2759"/>
<sequence>MLAPTDGIRAVPRSTAIDGIVEGVEAKTAQMLAIESSGLGNGAAAPFVHFIPVVDYEAHRIHPSAIKADKLSRKYTSKLPHLPKGQSNVAAAIAAAPRPSAEENRALTRLVRLPVISQPLTLGQKHILLRYCWGLSKQPEALERVMQAVDWNDVEELEEAQALLDAWAPLGFDDALCLLTPTPSPVETPGAVAILRPPPPPVWYYAVSRLEATSTDDAILSLYLLQLTLALRYEKPSMAPSLATSDGGQQPQQHIREDQDSSGGTSTGGGGGGFGRRPLAQFLVRRATKSLPIATTLFWMLQAERRTPSTSSASTAAPPVVQRSTTPMLVNANTSSLHVARDATTVPAEAGDGLSSGGEASNGPPSSGGSVVNDHRGGEGLLPSSPDTSPIVGDTSPSSAAGGNGAQEGRPVDVRPSLGNTSFGAGDVSEQEMDPDLAGFVRPEVPSSAAAAAAGQNIDIFSLTAQHLWRELGRSETQNPQGPRIREAIEAQCALRQRLLDVARAVKHAGRSRDSIDRRNARLREALQGTFTASGDPSATGNNNGILTCEVKPTGPDYLAATSRSSSSGTELVRHQRWRQQQQQQQQQVGKDIRQYMFKVGDDLRQDQLILQLITVMDTLFKKYGLDLRLTPYKVVALSPRDGMIEFVSKSKTLSSALRENGNNLMTYFKHCAKASNGAQGTESTRLKEILETFSRSCAGYCVITYVLGIGDRHLDNLMVDDVGHMFHVDFGYIFGRDPKPLPPPMKLCKEMVEGMGGQNSEYFRLFRQYCYSAYRILRMNSKLILSLVGLVQGANIKDLVEQDPQMVLSRMEQKLAPEISEEEAESRFLGLINDSTNALFPVVMEKLHQWALYWS</sequence>
<evidence type="ECO:0000256" key="4">
    <source>
        <dbReference type="ARBA" id="ARBA00022777"/>
    </source>
</evidence>
<dbReference type="GO" id="GO:0000045">
    <property type="term" value="P:autophagosome assembly"/>
    <property type="evidence" value="ECO:0007669"/>
    <property type="project" value="TreeGrafter"/>
</dbReference>
<name>C5KYF9_PERM5</name>
<evidence type="ECO:0000256" key="3">
    <source>
        <dbReference type="ARBA" id="ARBA00022741"/>
    </source>
</evidence>
<dbReference type="GeneID" id="9038571"/>
<organism evidence="11">
    <name type="scientific">Perkinsus marinus (strain ATCC 50983 / TXsc)</name>
    <dbReference type="NCBI Taxonomy" id="423536"/>
    <lineage>
        <taxon>Eukaryota</taxon>
        <taxon>Sar</taxon>
        <taxon>Alveolata</taxon>
        <taxon>Perkinsozoa</taxon>
        <taxon>Perkinsea</taxon>
        <taxon>Perkinsida</taxon>
        <taxon>Perkinsidae</taxon>
        <taxon>Perkinsus</taxon>
    </lineage>
</organism>
<feature type="region of interest" description="Disordered" evidence="7">
    <location>
        <begin position="239"/>
        <end position="277"/>
    </location>
</feature>
<dbReference type="Pfam" id="PF00454">
    <property type="entry name" value="PI3_PI4_kinase"/>
    <property type="match status" value="1"/>
</dbReference>
<dbReference type="PROSITE" id="PS50290">
    <property type="entry name" value="PI3_4_KINASE_3"/>
    <property type="match status" value="1"/>
</dbReference>
<keyword evidence="4 6" id="KW-0418">Kinase</keyword>
<dbReference type="PROSITE" id="PS00916">
    <property type="entry name" value="PI3_4_KINASE_2"/>
    <property type="match status" value="1"/>
</dbReference>
<keyword evidence="3 6" id="KW-0547">Nucleotide-binding</keyword>
<evidence type="ECO:0000313" key="10">
    <source>
        <dbReference type="EMBL" id="EER10536.1"/>
    </source>
</evidence>